<dbReference type="Gene3D" id="1.10.287.470">
    <property type="entry name" value="Helix hairpin bin"/>
    <property type="match status" value="1"/>
</dbReference>
<dbReference type="AlphaFoldDB" id="A0A1Y6K6L4"/>
<dbReference type="OrthoDB" id="159290at2"/>
<feature type="domain" description="YknX-like beta-barrel" evidence="7">
    <location>
        <begin position="305"/>
        <end position="377"/>
    </location>
</feature>
<dbReference type="InterPro" id="IPR058636">
    <property type="entry name" value="Beta-barrel_YknX"/>
</dbReference>
<dbReference type="PRINTS" id="PR01490">
    <property type="entry name" value="RTXTOXIND"/>
</dbReference>
<comment type="similarity">
    <text evidence="2">Belongs to the membrane fusion protein (MFP) (TC 8.A.1) family.</text>
</comment>
<evidence type="ECO:0000259" key="6">
    <source>
        <dbReference type="Pfam" id="PF25973"/>
    </source>
</evidence>
<feature type="domain" description="CzcB-like barrel-sandwich hybrid" evidence="6">
    <location>
        <begin position="72"/>
        <end position="296"/>
    </location>
</feature>
<dbReference type="PANTHER" id="PTHR32347">
    <property type="entry name" value="EFFLUX SYSTEM COMPONENT YKNX-RELATED"/>
    <property type="match status" value="1"/>
</dbReference>
<feature type="transmembrane region" description="Helical" evidence="5">
    <location>
        <begin position="15"/>
        <end position="34"/>
    </location>
</feature>
<evidence type="ECO:0000256" key="5">
    <source>
        <dbReference type="SAM" id="Phobius"/>
    </source>
</evidence>
<feature type="coiled-coil region" evidence="4">
    <location>
        <begin position="137"/>
        <end position="236"/>
    </location>
</feature>
<evidence type="ECO:0000313" key="9">
    <source>
        <dbReference type="Proteomes" id="UP000195514"/>
    </source>
</evidence>
<dbReference type="GO" id="GO:0022857">
    <property type="term" value="F:transmembrane transporter activity"/>
    <property type="evidence" value="ECO:0007669"/>
    <property type="project" value="InterPro"/>
</dbReference>
<keyword evidence="3 4" id="KW-0175">Coiled coil</keyword>
<keyword evidence="5" id="KW-0812">Transmembrane</keyword>
<organism evidence="8 9">
    <name type="scientific">Candidatus Brevifilum fermentans</name>
    <dbReference type="NCBI Taxonomy" id="1986204"/>
    <lineage>
        <taxon>Bacteria</taxon>
        <taxon>Bacillati</taxon>
        <taxon>Chloroflexota</taxon>
        <taxon>Anaerolineae</taxon>
        <taxon>Anaerolineales</taxon>
        <taxon>Anaerolineaceae</taxon>
        <taxon>Candidatus Brevifilum</taxon>
    </lineage>
</organism>
<protein>
    <submittedName>
        <fullName evidence="8">Putative Secretion protein HlyD family protein</fullName>
    </submittedName>
</protein>
<evidence type="ECO:0000256" key="3">
    <source>
        <dbReference type="ARBA" id="ARBA00023054"/>
    </source>
</evidence>
<reference evidence="9" key="1">
    <citation type="submission" date="2017-05" db="EMBL/GenBank/DDBJ databases">
        <authorList>
            <person name="Kirkegaard R."/>
            <person name="Mcilroy J S."/>
        </authorList>
    </citation>
    <scope>NUCLEOTIDE SEQUENCE [LARGE SCALE GENOMIC DNA]</scope>
</reference>
<dbReference type="InterPro" id="IPR058647">
    <property type="entry name" value="BSH_CzcB-like"/>
</dbReference>
<keyword evidence="5" id="KW-1133">Transmembrane helix</keyword>
<dbReference type="Pfam" id="PF25973">
    <property type="entry name" value="BSH_CzcB"/>
    <property type="match status" value="1"/>
</dbReference>
<gene>
    <name evidence="8" type="ORF">CFX1CAM_2256</name>
</gene>
<dbReference type="Proteomes" id="UP000195514">
    <property type="component" value="Chromosome I"/>
</dbReference>
<dbReference type="EMBL" id="LT859958">
    <property type="protein sequence ID" value="SMX55321.1"/>
    <property type="molecule type" value="Genomic_DNA"/>
</dbReference>
<dbReference type="Pfam" id="PF25990">
    <property type="entry name" value="Beta-barrel_YknX"/>
    <property type="match status" value="1"/>
</dbReference>
<evidence type="ECO:0000256" key="4">
    <source>
        <dbReference type="SAM" id="Coils"/>
    </source>
</evidence>
<dbReference type="KEGG" id="abat:CFX1CAM_2256"/>
<name>A0A1Y6K6L4_9CHLR</name>
<dbReference type="Gene3D" id="2.40.50.100">
    <property type="match status" value="1"/>
</dbReference>
<evidence type="ECO:0000256" key="2">
    <source>
        <dbReference type="ARBA" id="ARBA00009477"/>
    </source>
</evidence>
<dbReference type="InterPro" id="IPR006143">
    <property type="entry name" value="RND_pump_MFP"/>
</dbReference>
<dbReference type="InterPro" id="IPR050465">
    <property type="entry name" value="UPF0194_transport"/>
</dbReference>
<dbReference type="Gene3D" id="2.40.30.170">
    <property type="match status" value="1"/>
</dbReference>
<comment type="subcellular location">
    <subcellularLocation>
        <location evidence="1">Cell envelope</location>
    </subcellularLocation>
</comment>
<evidence type="ECO:0000256" key="1">
    <source>
        <dbReference type="ARBA" id="ARBA00004196"/>
    </source>
</evidence>
<dbReference type="SUPFAM" id="SSF51230">
    <property type="entry name" value="Single hybrid motif"/>
    <property type="match status" value="1"/>
</dbReference>
<dbReference type="GO" id="GO:0030313">
    <property type="term" value="C:cell envelope"/>
    <property type="evidence" value="ECO:0007669"/>
    <property type="project" value="UniProtKB-SubCell"/>
</dbReference>
<keyword evidence="9" id="KW-1185">Reference proteome</keyword>
<proteinExistence type="inferred from homology"/>
<dbReference type="PANTHER" id="PTHR32347:SF23">
    <property type="entry name" value="BLL5650 PROTEIN"/>
    <property type="match status" value="1"/>
</dbReference>
<dbReference type="InterPro" id="IPR011053">
    <property type="entry name" value="Single_hybrid_motif"/>
</dbReference>
<dbReference type="GO" id="GO:0016020">
    <property type="term" value="C:membrane"/>
    <property type="evidence" value="ECO:0007669"/>
    <property type="project" value="InterPro"/>
</dbReference>
<keyword evidence="5" id="KW-0472">Membrane</keyword>
<accession>A0A1Y6K6L4</accession>
<dbReference type="RefSeq" id="WP_087863163.1">
    <property type="nucleotide sequence ID" value="NZ_LT859958.1"/>
</dbReference>
<evidence type="ECO:0000259" key="7">
    <source>
        <dbReference type="Pfam" id="PF25990"/>
    </source>
</evidence>
<evidence type="ECO:0000313" key="8">
    <source>
        <dbReference type="EMBL" id="SMX55321.1"/>
    </source>
</evidence>
<dbReference type="NCBIfam" id="TIGR01730">
    <property type="entry name" value="RND_mfp"/>
    <property type="match status" value="1"/>
</dbReference>
<sequence length="466" mass="51556">MTETSKRRKRSKKGLWILLLILVFVGLYVGWRFYNTRQAANRVLANIETQPYRRDSLSAFIYGTGTVEPGQTAVLTWSASGIIGEVGVAVGDRVEKDQVLMSLETDSLSVEILQAQIDVINAQRALDKLYENWGVDLAQARLDLLNTEERLENLQNQRSAMNFQRCSDEKIEELEDALDKAEQAYNFQQNATNLQRVNTAQANLNFCLAEFSEREIAEAELEIELAEARLTSLQDRVNLLTAGPDPDEVTILETRLAIAQSRLDSPKIKAPFAGVITELPAQVGDVVQMGARAVQLNNLAELRLTVKISEIDIPHVNQGQPAQLVFDAYYERTFNGTVTEISPVGSSGQGVVEYTVTIQMQDADVSIRPGMTAAVSILIQEIENVFVISNEAIVSINGQEQVFVRRGDSYVGVPVVLGFYSDYYSEVLEAEIQEGELIVLNPPAEITGVMPFNMGPGSRGFGGFRN</sequence>